<comment type="caution">
    <text evidence="2">The sequence shown here is derived from an EMBL/GenBank/DDBJ whole genome shotgun (WGS) entry which is preliminary data.</text>
</comment>
<gene>
    <name evidence="2" type="ORF">SCNU_14466</name>
</gene>
<protein>
    <submittedName>
        <fullName evidence="2">Uncharacterized protein</fullName>
    </submittedName>
</protein>
<keyword evidence="1" id="KW-0472">Membrane</keyword>
<keyword evidence="1" id="KW-1133">Transmembrane helix</keyword>
<reference evidence="2 3" key="1">
    <citation type="journal article" date="2011" name="J. Bacteriol.">
        <title>Draft Genome Sequence of Gordonia neofelifaecis NRRL B-59395, a Cholesterol-Degrading Actinomycete.</title>
        <authorList>
            <person name="Ge F."/>
            <person name="Li W."/>
            <person name="Chen G."/>
            <person name="Liu Y."/>
            <person name="Zhang G."/>
            <person name="Yong B."/>
            <person name="Wang Q."/>
            <person name="Wang N."/>
            <person name="Huang Z."/>
            <person name="Li W."/>
            <person name="Wang J."/>
            <person name="Wu C."/>
            <person name="Xie Q."/>
            <person name="Liu G."/>
        </authorList>
    </citation>
    <scope>NUCLEOTIDE SEQUENCE [LARGE SCALE GENOMIC DNA]</scope>
    <source>
        <strain evidence="2 3">NRRL B-59395</strain>
    </source>
</reference>
<dbReference type="AlphaFoldDB" id="F1YLU9"/>
<dbReference type="Proteomes" id="UP000035065">
    <property type="component" value="Unassembled WGS sequence"/>
</dbReference>
<feature type="transmembrane region" description="Helical" evidence="1">
    <location>
        <begin position="78"/>
        <end position="97"/>
    </location>
</feature>
<dbReference type="OrthoDB" id="8896802at2"/>
<name>F1YLU9_9ACTN</name>
<evidence type="ECO:0000313" key="2">
    <source>
        <dbReference type="EMBL" id="EGD54200.1"/>
    </source>
</evidence>
<evidence type="ECO:0000256" key="1">
    <source>
        <dbReference type="SAM" id="Phobius"/>
    </source>
</evidence>
<sequence>MHDPNYVFPDSAVPGWVWRYNRSAAQRHDRFVRSTRSWFPGLRDRRGRRLLSSILLALLAAVVITSVVSFWYPVWSSVPFLVFLLTSLAAVMMLRVVTESIAGAPADTLDEIQLTQRNAARALAYNLLLPPMLVVYAILITLSLREQVDGTLLMSIAWLLIASVYSLSCVPDVLMSWWMQDPEPEYPSDEN</sequence>
<proteinExistence type="predicted"/>
<keyword evidence="3" id="KW-1185">Reference proteome</keyword>
<dbReference type="eggNOG" id="ENOG5033W54">
    <property type="taxonomic scope" value="Bacteria"/>
</dbReference>
<evidence type="ECO:0000313" key="3">
    <source>
        <dbReference type="Proteomes" id="UP000035065"/>
    </source>
</evidence>
<dbReference type="RefSeq" id="WP_009680091.1">
    <property type="nucleotide sequence ID" value="NZ_AEUD01000013.1"/>
</dbReference>
<accession>F1YLU9</accession>
<dbReference type="STRING" id="644548.SCNU_14466"/>
<feature type="transmembrane region" description="Helical" evidence="1">
    <location>
        <begin position="123"/>
        <end position="144"/>
    </location>
</feature>
<keyword evidence="1" id="KW-0812">Transmembrane</keyword>
<feature type="transmembrane region" description="Helical" evidence="1">
    <location>
        <begin position="150"/>
        <end position="170"/>
    </location>
</feature>
<dbReference type="EMBL" id="AEUD01000013">
    <property type="protein sequence ID" value="EGD54200.1"/>
    <property type="molecule type" value="Genomic_DNA"/>
</dbReference>
<feature type="transmembrane region" description="Helical" evidence="1">
    <location>
        <begin position="50"/>
        <end position="72"/>
    </location>
</feature>
<organism evidence="2 3">
    <name type="scientific">Gordonia neofelifaecis NRRL B-59395</name>
    <dbReference type="NCBI Taxonomy" id="644548"/>
    <lineage>
        <taxon>Bacteria</taxon>
        <taxon>Bacillati</taxon>
        <taxon>Actinomycetota</taxon>
        <taxon>Actinomycetes</taxon>
        <taxon>Mycobacteriales</taxon>
        <taxon>Gordoniaceae</taxon>
        <taxon>Gordonia</taxon>
    </lineage>
</organism>